<dbReference type="Proteomes" id="UP000233469">
    <property type="component" value="Unassembled WGS sequence"/>
</dbReference>
<gene>
    <name evidence="1" type="ORF">RhiirC2_788233</name>
</gene>
<sequence length="89" mass="10258">MDTYNQFNNIKEVDKHDSATIYSTIWMDGPLNLYGKQDERTPNKNVSLRCINNLQNIINNSKELLIIILQLLDIDEQLSKTFSSAVNIN</sequence>
<evidence type="ECO:0000313" key="1">
    <source>
        <dbReference type="EMBL" id="PKK63911.1"/>
    </source>
</evidence>
<organism evidence="1 2">
    <name type="scientific">Rhizophagus irregularis</name>
    <dbReference type="NCBI Taxonomy" id="588596"/>
    <lineage>
        <taxon>Eukaryota</taxon>
        <taxon>Fungi</taxon>
        <taxon>Fungi incertae sedis</taxon>
        <taxon>Mucoromycota</taxon>
        <taxon>Glomeromycotina</taxon>
        <taxon>Glomeromycetes</taxon>
        <taxon>Glomerales</taxon>
        <taxon>Glomeraceae</taxon>
        <taxon>Rhizophagus</taxon>
    </lineage>
</organism>
<reference evidence="1 2" key="2">
    <citation type="submission" date="2017-10" db="EMBL/GenBank/DDBJ databases">
        <title>Extensive intraspecific genome diversity in a model arbuscular mycorrhizal fungus.</title>
        <authorList>
            <person name="Chen E.C.H."/>
            <person name="Morin E."/>
            <person name="Baudet D."/>
            <person name="Noel J."/>
            <person name="Ndikumana S."/>
            <person name="Charron P."/>
            <person name="St-Onge C."/>
            <person name="Giorgi J."/>
            <person name="Grigoriev I.V."/>
            <person name="Roux C."/>
            <person name="Martin F.M."/>
            <person name="Corradi N."/>
        </authorList>
    </citation>
    <scope>NUCLEOTIDE SEQUENCE [LARGE SCALE GENOMIC DNA]</scope>
    <source>
        <strain evidence="1 2">C2</strain>
    </source>
</reference>
<comment type="caution">
    <text evidence="1">The sequence shown here is derived from an EMBL/GenBank/DDBJ whole genome shotgun (WGS) entry which is preliminary data.</text>
</comment>
<evidence type="ECO:0000313" key="2">
    <source>
        <dbReference type="Proteomes" id="UP000233469"/>
    </source>
</evidence>
<reference evidence="1 2" key="1">
    <citation type="submission" date="2016-04" db="EMBL/GenBank/DDBJ databases">
        <title>Genome analyses suggest a sexual origin of heterokaryosis in a supposedly ancient asexual fungus.</title>
        <authorList>
            <person name="Ropars J."/>
            <person name="Sedzielewska K."/>
            <person name="Noel J."/>
            <person name="Charron P."/>
            <person name="Farinelli L."/>
            <person name="Marton T."/>
            <person name="Kruger M."/>
            <person name="Pelin A."/>
            <person name="Brachmann A."/>
            <person name="Corradi N."/>
        </authorList>
    </citation>
    <scope>NUCLEOTIDE SEQUENCE [LARGE SCALE GENOMIC DNA]</scope>
    <source>
        <strain evidence="1 2">C2</strain>
    </source>
</reference>
<dbReference type="AlphaFoldDB" id="A0A2N1MQJ8"/>
<name>A0A2N1MQJ8_9GLOM</name>
<dbReference type="EMBL" id="LLXL01001545">
    <property type="protein sequence ID" value="PKK63911.1"/>
    <property type="molecule type" value="Genomic_DNA"/>
</dbReference>
<protein>
    <submittedName>
        <fullName evidence="1">Uncharacterized protein</fullName>
    </submittedName>
</protein>
<accession>A0A2N1MQJ8</accession>
<proteinExistence type="predicted"/>